<organism evidence="2 3">
    <name type="scientific">Leptotrichia wadei (strain F0279)</name>
    <dbReference type="NCBI Taxonomy" id="888055"/>
    <lineage>
        <taxon>Bacteria</taxon>
        <taxon>Fusobacteriati</taxon>
        <taxon>Fusobacteriota</taxon>
        <taxon>Fusobacteriia</taxon>
        <taxon>Fusobacteriales</taxon>
        <taxon>Leptotrichiaceae</taxon>
        <taxon>Leptotrichia</taxon>
    </lineage>
</organism>
<keyword evidence="1" id="KW-1133">Transmembrane helix</keyword>
<dbReference type="EMBL" id="AWVM01000102">
    <property type="protein sequence ID" value="ERK48259.1"/>
    <property type="molecule type" value="Genomic_DNA"/>
</dbReference>
<evidence type="ECO:0000313" key="2">
    <source>
        <dbReference type="EMBL" id="ERK48259.1"/>
    </source>
</evidence>
<keyword evidence="1" id="KW-0472">Membrane</keyword>
<gene>
    <name evidence="2" type="ORF">HMPREF9015_01975</name>
</gene>
<protein>
    <recommendedName>
        <fullName evidence="4">Transmembrane protein</fullName>
    </recommendedName>
</protein>
<dbReference type="Proteomes" id="UP000016626">
    <property type="component" value="Unassembled WGS sequence"/>
</dbReference>
<comment type="caution">
    <text evidence="2">The sequence shown here is derived from an EMBL/GenBank/DDBJ whole genome shotgun (WGS) entry which is preliminary data.</text>
</comment>
<sequence length="49" mass="6169">KKKKKKASFFQKFLYIFSQKFSLIIIFIQNYKLVKLQYLQYNIREIYNI</sequence>
<keyword evidence="1" id="KW-0812">Transmembrane</keyword>
<proteinExistence type="predicted"/>
<evidence type="ECO:0000256" key="1">
    <source>
        <dbReference type="SAM" id="Phobius"/>
    </source>
</evidence>
<feature type="non-terminal residue" evidence="2">
    <location>
        <position position="1"/>
    </location>
</feature>
<evidence type="ECO:0008006" key="4">
    <source>
        <dbReference type="Google" id="ProtNLM"/>
    </source>
</evidence>
<dbReference type="HOGENOM" id="CLU_3128854_0_0_0"/>
<name>U2PWX8_LEPWF</name>
<reference evidence="2 3" key="1">
    <citation type="submission" date="2013-06" db="EMBL/GenBank/DDBJ databases">
        <authorList>
            <person name="Weinstock G."/>
            <person name="Sodergren E."/>
            <person name="Lobos E.A."/>
            <person name="Fulton L."/>
            <person name="Fulton R."/>
            <person name="Courtney L."/>
            <person name="Fronick C."/>
            <person name="O'Laughlin M."/>
            <person name="Godfrey J."/>
            <person name="Wilson R.M."/>
            <person name="Miner T."/>
            <person name="Farmer C."/>
            <person name="Delehaunty K."/>
            <person name="Cordes M."/>
            <person name="Minx P."/>
            <person name="Tomlinson C."/>
            <person name="Chen J."/>
            <person name="Wollam A."/>
            <person name="Pepin K.H."/>
            <person name="Bhonagiri V."/>
            <person name="Zhang X."/>
            <person name="Warren W."/>
            <person name="Mitreva M."/>
            <person name="Mardis E.R."/>
            <person name="Wilson R.K."/>
        </authorList>
    </citation>
    <scope>NUCLEOTIDE SEQUENCE [LARGE SCALE GENOMIC DNA]</scope>
    <source>
        <strain evidence="2 3">F0279</strain>
    </source>
</reference>
<accession>U2PWX8</accession>
<feature type="transmembrane region" description="Helical" evidence="1">
    <location>
        <begin position="12"/>
        <end position="31"/>
    </location>
</feature>
<evidence type="ECO:0000313" key="3">
    <source>
        <dbReference type="Proteomes" id="UP000016626"/>
    </source>
</evidence>
<dbReference type="AlphaFoldDB" id="U2PWX8"/>